<comment type="caution">
    <text evidence="1">The sequence shown here is derived from an EMBL/GenBank/DDBJ whole genome shotgun (WGS) entry which is preliminary data.</text>
</comment>
<dbReference type="Proteomes" id="UP000290289">
    <property type="component" value="Chromosome 4"/>
</dbReference>
<dbReference type="EMBL" id="RDQH01000330">
    <property type="protein sequence ID" value="RXI01448.1"/>
    <property type="molecule type" value="Genomic_DNA"/>
</dbReference>
<dbReference type="STRING" id="3750.A0A498K2A8"/>
<evidence type="ECO:0000313" key="2">
    <source>
        <dbReference type="Proteomes" id="UP000290289"/>
    </source>
</evidence>
<keyword evidence="2" id="KW-1185">Reference proteome</keyword>
<sequence length="111" mass="12765">MTLLSNQQREGDYCETRPCDHRKWPCIRSSATQLLMRSTYIRIFVSDGKPVKCGSNEPLEVNVMYKFQLQYGLIGWSIGGTLGYAQAVPIMRCFHCLRQLSGRFNNLLPFL</sequence>
<proteinExistence type="predicted"/>
<dbReference type="AlphaFoldDB" id="A0A498K2A8"/>
<organism evidence="1 2">
    <name type="scientific">Malus domestica</name>
    <name type="common">Apple</name>
    <name type="synonym">Pyrus malus</name>
    <dbReference type="NCBI Taxonomy" id="3750"/>
    <lineage>
        <taxon>Eukaryota</taxon>
        <taxon>Viridiplantae</taxon>
        <taxon>Streptophyta</taxon>
        <taxon>Embryophyta</taxon>
        <taxon>Tracheophyta</taxon>
        <taxon>Spermatophyta</taxon>
        <taxon>Magnoliopsida</taxon>
        <taxon>eudicotyledons</taxon>
        <taxon>Gunneridae</taxon>
        <taxon>Pentapetalae</taxon>
        <taxon>rosids</taxon>
        <taxon>fabids</taxon>
        <taxon>Rosales</taxon>
        <taxon>Rosaceae</taxon>
        <taxon>Amygdaloideae</taxon>
        <taxon>Maleae</taxon>
        <taxon>Malus</taxon>
    </lineage>
</organism>
<reference evidence="1 2" key="1">
    <citation type="submission" date="2018-10" db="EMBL/GenBank/DDBJ databases">
        <title>A high-quality apple genome assembly.</title>
        <authorList>
            <person name="Hu J."/>
        </authorList>
    </citation>
    <scope>NUCLEOTIDE SEQUENCE [LARGE SCALE GENOMIC DNA]</scope>
    <source>
        <strain evidence="2">cv. HFTH1</strain>
        <tissue evidence="1">Young leaf</tissue>
    </source>
</reference>
<name>A0A498K2A8_MALDO</name>
<gene>
    <name evidence="1" type="ORF">DVH24_014797</name>
</gene>
<evidence type="ECO:0000313" key="1">
    <source>
        <dbReference type="EMBL" id="RXI01448.1"/>
    </source>
</evidence>
<protein>
    <submittedName>
        <fullName evidence="1">Uncharacterized protein</fullName>
    </submittedName>
</protein>
<accession>A0A498K2A8</accession>